<name>B8JDJ4_ANAD2</name>
<dbReference type="RefSeq" id="WP_012633812.1">
    <property type="nucleotide sequence ID" value="NC_011891.1"/>
</dbReference>
<dbReference type="PANTHER" id="PTHR10088">
    <property type="entry name" value="GLUCOKINASE REGULATORY PROTEIN"/>
    <property type="match status" value="1"/>
</dbReference>
<dbReference type="Gene3D" id="3.40.50.10490">
    <property type="entry name" value="Glucose-6-phosphate isomerase like protein, domain 1"/>
    <property type="match status" value="1"/>
</dbReference>
<reference evidence="4" key="1">
    <citation type="submission" date="2009-01" db="EMBL/GenBank/DDBJ databases">
        <title>Complete sequence of Anaeromyxobacter dehalogenans 2CP-1.</title>
        <authorList>
            <consortium name="US DOE Joint Genome Institute"/>
            <person name="Lucas S."/>
            <person name="Copeland A."/>
            <person name="Lapidus A."/>
            <person name="Glavina del Rio T."/>
            <person name="Dalin E."/>
            <person name="Tice H."/>
            <person name="Bruce D."/>
            <person name="Goodwin L."/>
            <person name="Pitluck S."/>
            <person name="Saunders E."/>
            <person name="Brettin T."/>
            <person name="Detter J.C."/>
            <person name="Han C."/>
            <person name="Larimer F."/>
            <person name="Land M."/>
            <person name="Hauser L."/>
            <person name="Kyrpides N."/>
            <person name="Ovchinnikova G."/>
            <person name="Beliaev A.S."/>
            <person name="Richardson P."/>
        </authorList>
    </citation>
    <scope>NUCLEOTIDE SEQUENCE</scope>
    <source>
        <strain evidence="4">2CP-1</strain>
    </source>
</reference>
<dbReference type="GO" id="GO:0016803">
    <property type="term" value="F:ether hydrolase activity"/>
    <property type="evidence" value="ECO:0007669"/>
    <property type="project" value="TreeGrafter"/>
</dbReference>
<protein>
    <submittedName>
        <fullName evidence="4">N-acetylmuramic acid-6-phosphate etherase</fullName>
    </submittedName>
</protein>
<dbReference type="KEGG" id="acp:A2cp1_2706"/>
<sequence length="278" mass="28621">MRSLPITEAPHPRGSDLERLPAGRLLARLHEGDREAVRAVGRALPSLARLVEAAASALGAGGRLVYAGAGTSGRLGALDAAECPPTFGVSPRQVLALVAGGRRALTRAVEGAEDDRAAGAAAVRRARAGARDLVVGVSASGTTPFVLGALEEARRRGARTALLTSNPAARARTGLRVVLDTGPELVAGSTRMKAGTAAKMALGLVSTAAFVRLGTVRGGRMVALAPASEKLRRRAVRNVAVLAGVGEARARKLLEGCGWSVRDAVDRAARPKARPRPR</sequence>
<dbReference type="PROSITE" id="PS51464">
    <property type="entry name" value="SIS"/>
    <property type="match status" value="1"/>
</dbReference>
<evidence type="ECO:0000256" key="2">
    <source>
        <dbReference type="ARBA" id="ARBA00023277"/>
    </source>
</evidence>
<dbReference type="Pfam" id="PF22645">
    <property type="entry name" value="GKRP_SIS_N"/>
    <property type="match status" value="1"/>
</dbReference>
<organism evidence="4 5">
    <name type="scientific">Anaeromyxobacter dehalogenans (strain ATCC BAA-258 / DSM 21875 / 2CP-1)</name>
    <dbReference type="NCBI Taxonomy" id="455488"/>
    <lineage>
        <taxon>Bacteria</taxon>
        <taxon>Pseudomonadati</taxon>
        <taxon>Myxococcota</taxon>
        <taxon>Myxococcia</taxon>
        <taxon>Myxococcales</taxon>
        <taxon>Cystobacterineae</taxon>
        <taxon>Anaeromyxobacteraceae</taxon>
        <taxon>Anaeromyxobacter</taxon>
    </lineage>
</organism>
<dbReference type="InterPro" id="IPR040190">
    <property type="entry name" value="MURQ/GCKR"/>
</dbReference>
<dbReference type="PANTHER" id="PTHR10088:SF4">
    <property type="entry name" value="GLUCOKINASE REGULATORY PROTEIN"/>
    <property type="match status" value="1"/>
</dbReference>
<dbReference type="CDD" id="cd05007">
    <property type="entry name" value="SIS_Etherase"/>
    <property type="match status" value="1"/>
</dbReference>
<dbReference type="HOGENOM" id="CLU_049049_1_1_7"/>
<dbReference type="Gene3D" id="1.10.8.1080">
    <property type="match status" value="1"/>
</dbReference>
<dbReference type="NCBIfam" id="NF003915">
    <property type="entry name" value="PRK05441.1"/>
    <property type="match status" value="1"/>
</dbReference>
<keyword evidence="5" id="KW-1185">Reference proteome</keyword>
<evidence type="ECO:0000256" key="1">
    <source>
        <dbReference type="ARBA" id="ARBA00023239"/>
    </source>
</evidence>
<dbReference type="AlphaFoldDB" id="B8JDJ4"/>
<dbReference type="InterPro" id="IPR005488">
    <property type="entry name" value="Etherase_MurQ"/>
</dbReference>
<dbReference type="SUPFAM" id="SSF53697">
    <property type="entry name" value="SIS domain"/>
    <property type="match status" value="1"/>
</dbReference>
<dbReference type="EMBL" id="CP001359">
    <property type="protein sequence ID" value="ACL66043.1"/>
    <property type="molecule type" value="Genomic_DNA"/>
</dbReference>
<dbReference type="GO" id="GO:0097367">
    <property type="term" value="F:carbohydrate derivative binding"/>
    <property type="evidence" value="ECO:0007669"/>
    <property type="project" value="InterPro"/>
</dbReference>
<dbReference type="Proteomes" id="UP000007089">
    <property type="component" value="Chromosome"/>
</dbReference>
<proteinExistence type="predicted"/>
<dbReference type="GO" id="GO:0009254">
    <property type="term" value="P:peptidoglycan turnover"/>
    <property type="evidence" value="ECO:0007669"/>
    <property type="project" value="TreeGrafter"/>
</dbReference>
<evidence type="ECO:0000313" key="5">
    <source>
        <dbReference type="Proteomes" id="UP000007089"/>
    </source>
</evidence>
<dbReference type="InterPro" id="IPR046348">
    <property type="entry name" value="SIS_dom_sf"/>
</dbReference>
<dbReference type="PROSITE" id="PS01272">
    <property type="entry name" value="GCKR"/>
    <property type="match status" value="1"/>
</dbReference>
<keyword evidence="1" id="KW-0456">Lyase</keyword>
<evidence type="ECO:0000259" key="3">
    <source>
        <dbReference type="PROSITE" id="PS51464"/>
    </source>
</evidence>
<gene>
    <name evidence="4" type="ordered locus">A2cp1_2706</name>
</gene>
<feature type="domain" description="SIS" evidence="3">
    <location>
        <begin position="54"/>
        <end position="215"/>
    </location>
</feature>
<accession>B8JDJ4</accession>
<dbReference type="GO" id="GO:0046348">
    <property type="term" value="P:amino sugar catabolic process"/>
    <property type="evidence" value="ECO:0007669"/>
    <property type="project" value="InterPro"/>
</dbReference>
<evidence type="ECO:0000313" key="4">
    <source>
        <dbReference type="EMBL" id="ACL66043.1"/>
    </source>
</evidence>
<dbReference type="InterPro" id="IPR001347">
    <property type="entry name" value="SIS_dom"/>
</dbReference>
<keyword evidence="2" id="KW-0119">Carbohydrate metabolism</keyword>
<dbReference type="InterPro" id="IPR005486">
    <property type="entry name" value="Glucokinase_regulatory_CS"/>
</dbReference>
<dbReference type="GO" id="GO:0016835">
    <property type="term" value="F:carbon-oxygen lyase activity"/>
    <property type="evidence" value="ECO:0007669"/>
    <property type="project" value="InterPro"/>
</dbReference>